<dbReference type="GO" id="GO:0005829">
    <property type="term" value="C:cytosol"/>
    <property type="evidence" value="ECO:0007669"/>
    <property type="project" value="TreeGrafter"/>
</dbReference>
<dbReference type="Gene3D" id="3.40.50.300">
    <property type="entry name" value="P-loop containing nucleotide triphosphate hydrolases"/>
    <property type="match status" value="2"/>
</dbReference>
<evidence type="ECO:0000313" key="3">
    <source>
        <dbReference type="EMBL" id="QJA92780.1"/>
    </source>
</evidence>
<dbReference type="PROSITE" id="PS51192">
    <property type="entry name" value="HELICASE_ATP_BIND_1"/>
    <property type="match status" value="1"/>
</dbReference>
<protein>
    <submittedName>
        <fullName evidence="3">Putative type III restriction enzyme</fullName>
    </submittedName>
</protein>
<dbReference type="GO" id="GO:0005524">
    <property type="term" value="F:ATP binding"/>
    <property type="evidence" value="ECO:0007669"/>
    <property type="project" value="InterPro"/>
</dbReference>
<dbReference type="SUPFAM" id="SSF52540">
    <property type="entry name" value="P-loop containing nucleoside triphosphate hydrolases"/>
    <property type="match status" value="1"/>
</dbReference>
<dbReference type="SMART" id="SM00487">
    <property type="entry name" value="DEXDc"/>
    <property type="match status" value="1"/>
</dbReference>
<name>A0A6M3LDE9_9ZZZZ</name>
<dbReference type="InterPro" id="IPR014001">
    <property type="entry name" value="Helicase_ATP-bd"/>
</dbReference>
<dbReference type="GO" id="GO:0003677">
    <property type="term" value="F:DNA binding"/>
    <property type="evidence" value="ECO:0007669"/>
    <property type="project" value="InterPro"/>
</dbReference>
<dbReference type="Pfam" id="PF04851">
    <property type="entry name" value="ResIII"/>
    <property type="match status" value="1"/>
</dbReference>
<dbReference type="CDD" id="cd17926">
    <property type="entry name" value="DEXHc_RE"/>
    <property type="match status" value="1"/>
</dbReference>
<feature type="domain" description="Helicase ATP-binding" evidence="1">
    <location>
        <begin position="92"/>
        <end position="241"/>
    </location>
</feature>
<dbReference type="InterPro" id="IPR027417">
    <property type="entry name" value="P-loop_NTPase"/>
</dbReference>
<dbReference type="SMART" id="SM00490">
    <property type="entry name" value="HELICc"/>
    <property type="match status" value="1"/>
</dbReference>
<proteinExistence type="predicted"/>
<feature type="domain" description="Helicase C-terminal" evidence="2">
    <location>
        <begin position="290"/>
        <end position="436"/>
    </location>
</feature>
<sequence length="436" mass="49327">MSKVDRPDLLRPYFSFKKEFWKKGIYKRERMEYDFFLIDKKGNFLTGFIPRITKHCQDNNIDLVIEGQLEKIKPGKILLQGLTLRDDQQRLIETALSRGRGILKSPTGSGKTIIACGIMSAYKKYRVLFLCHTISLLKQTKEEIERFGLGPVSIVGSGSKDLSGKIVVSTMQSLIKIPIEDYCDKFDVVFIDEAHHCRDFSGTYAKLLKCLLAPVKLGLTATIPTDKESVLAMEGLLGPVIDELTLEEGMRLEILAKPTVKLIKMPSNEATRDLRKYHDIYEAGIVTFRKRNRLIIEEAKKLSDAGKSSLIYVTQIEHGEKLVGIAELLGLPVTFIKGDVDAETREQLRHDLHNKKILTVIATSVWTEGINVKSLDCIMIAGGGKSELNLLQKIGRGFRRDTNKKEILIIDFLDSSRYLAEHAIERLGVYIENEWI</sequence>
<dbReference type="InterPro" id="IPR050742">
    <property type="entry name" value="Helicase_Restrict-Modif_Enz"/>
</dbReference>
<dbReference type="PANTHER" id="PTHR47396:SF1">
    <property type="entry name" value="ATP-DEPENDENT HELICASE IRC3-RELATED"/>
    <property type="match status" value="1"/>
</dbReference>
<dbReference type="AlphaFoldDB" id="A0A6M3LDE9"/>
<evidence type="ECO:0000259" key="1">
    <source>
        <dbReference type="PROSITE" id="PS51192"/>
    </source>
</evidence>
<dbReference type="Pfam" id="PF00271">
    <property type="entry name" value="Helicase_C"/>
    <property type="match status" value="1"/>
</dbReference>
<reference evidence="3" key="1">
    <citation type="submission" date="2020-03" db="EMBL/GenBank/DDBJ databases">
        <title>The deep terrestrial virosphere.</title>
        <authorList>
            <person name="Holmfeldt K."/>
            <person name="Nilsson E."/>
            <person name="Simone D."/>
            <person name="Lopez-Fernandez M."/>
            <person name="Wu X."/>
            <person name="de Brujin I."/>
            <person name="Lundin D."/>
            <person name="Andersson A."/>
            <person name="Bertilsson S."/>
            <person name="Dopson M."/>
        </authorList>
    </citation>
    <scope>NUCLEOTIDE SEQUENCE</scope>
    <source>
        <strain evidence="3">MM415B04479</strain>
    </source>
</reference>
<organism evidence="3">
    <name type="scientific">viral metagenome</name>
    <dbReference type="NCBI Taxonomy" id="1070528"/>
    <lineage>
        <taxon>unclassified sequences</taxon>
        <taxon>metagenomes</taxon>
        <taxon>organismal metagenomes</taxon>
    </lineage>
</organism>
<evidence type="ECO:0000259" key="2">
    <source>
        <dbReference type="PROSITE" id="PS51194"/>
    </source>
</evidence>
<gene>
    <name evidence="3" type="ORF">MM415B04479_0012</name>
</gene>
<dbReference type="InterPro" id="IPR001650">
    <property type="entry name" value="Helicase_C-like"/>
</dbReference>
<accession>A0A6M3LDE9</accession>
<dbReference type="EMBL" id="MT143095">
    <property type="protein sequence ID" value="QJA92780.1"/>
    <property type="molecule type" value="Genomic_DNA"/>
</dbReference>
<dbReference type="InterPro" id="IPR006935">
    <property type="entry name" value="Helicase/UvrB_N"/>
</dbReference>
<dbReference type="GO" id="GO:0016787">
    <property type="term" value="F:hydrolase activity"/>
    <property type="evidence" value="ECO:0007669"/>
    <property type="project" value="InterPro"/>
</dbReference>
<dbReference type="PANTHER" id="PTHR47396">
    <property type="entry name" value="TYPE I RESTRICTION ENZYME ECOKI R PROTEIN"/>
    <property type="match status" value="1"/>
</dbReference>
<dbReference type="PROSITE" id="PS51194">
    <property type="entry name" value="HELICASE_CTER"/>
    <property type="match status" value="1"/>
</dbReference>